<organism evidence="7 8">
    <name type="scientific">Cellvibrio mixtus</name>
    <dbReference type="NCBI Taxonomy" id="39650"/>
    <lineage>
        <taxon>Bacteria</taxon>
        <taxon>Pseudomonadati</taxon>
        <taxon>Pseudomonadota</taxon>
        <taxon>Gammaproteobacteria</taxon>
        <taxon>Cellvibrionales</taxon>
        <taxon>Cellvibrionaceae</taxon>
        <taxon>Cellvibrio</taxon>
    </lineage>
</organism>
<feature type="domain" description="Thioredoxin" evidence="6">
    <location>
        <begin position="36"/>
        <end position="181"/>
    </location>
</feature>
<reference evidence="8" key="1">
    <citation type="submission" date="2017-05" db="EMBL/GenBank/DDBJ databases">
        <authorList>
            <person name="Barney B.M."/>
        </authorList>
    </citation>
    <scope>NUCLEOTIDE SEQUENCE [LARGE SCALE GENOMIC DNA]</scope>
    <source>
        <strain evidence="8">PSBB022</strain>
    </source>
</reference>
<dbReference type="PROSITE" id="PS51352">
    <property type="entry name" value="THIOREDOXIN_2"/>
    <property type="match status" value="1"/>
</dbReference>
<keyword evidence="4" id="KW-1015">Disulfide bond</keyword>
<comment type="similarity">
    <text evidence="2">Belongs to the thioredoxin family. DsbE subfamily.</text>
</comment>
<dbReference type="GO" id="GO:0030288">
    <property type="term" value="C:outer membrane-bounded periplasmic space"/>
    <property type="evidence" value="ECO:0007669"/>
    <property type="project" value="InterPro"/>
</dbReference>
<dbReference type="InterPro" id="IPR013740">
    <property type="entry name" value="Redoxin"/>
</dbReference>
<sequence>MNKQRLFLFVPLLTFIVLAIFFWRGLSLDPNAMPSALLNKPVPAFELPVLPAQENPPGLTTANQELLKGRVSLLNVWATWCVTCRQEHEFLNSLKAQGIPIYGVNYKDNDEDAQTWLTELHNPYVFSVIDSDGRLGIDLGVFGAPETYVIDKTGVIRYKHIGDVNAVVWEKTLKPIVDSLQ</sequence>
<evidence type="ECO:0000313" key="8">
    <source>
        <dbReference type="Proteomes" id="UP000216101"/>
    </source>
</evidence>
<evidence type="ECO:0000256" key="5">
    <source>
        <dbReference type="ARBA" id="ARBA00023284"/>
    </source>
</evidence>
<dbReference type="InterPro" id="IPR017937">
    <property type="entry name" value="Thioredoxin_CS"/>
</dbReference>
<dbReference type="InterPro" id="IPR004799">
    <property type="entry name" value="Periplasmic_diS_OxRdtase_DsbE"/>
</dbReference>
<dbReference type="InterPro" id="IPR013766">
    <property type="entry name" value="Thioredoxin_domain"/>
</dbReference>
<dbReference type="InterPro" id="IPR050553">
    <property type="entry name" value="Thioredoxin_ResA/DsbE_sf"/>
</dbReference>
<dbReference type="EMBL" id="NHNI01000002">
    <property type="protein sequence ID" value="OZY85101.1"/>
    <property type="molecule type" value="Genomic_DNA"/>
</dbReference>
<comment type="subcellular location">
    <subcellularLocation>
        <location evidence="1">Cell inner membrane</location>
        <topology evidence="1">Single-pass membrane protein</topology>
        <orientation evidence="1">Periplasmic side</orientation>
    </subcellularLocation>
</comment>
<dbReference type="Gene3D" id="3.40.30.10">
    <property type="entry name" value="Glutaredoxin"/>
    <property type="match status" value="1"/>
</dbReference>
<proteinExistence type="inferred from homology"/>
<protein>
    <submittedName>
        <fullName evidence="7">Thiol:disulfide interchange protein</fullName>
    </submittedName>
</protein>
<keyword evidence="3" id="KW-0201">Cytochrome c-type biogenesis</keyword>
<keyword evidence="8" id="KW-1185">Reference proteome</keyword>
<evidence type="ECO:0000256" key="4">
    <source>
        <dbReference type="ARBA" id="ARBA00023157"/>
    </source>
</evidence>
<dbReference type="InterPro" id="IPR036249">
    <property type="entry name" value="Thioredoxin-like_sf"/>
</dbReference>
<comment type="caution">
    <text evidence="7">The sequence shown here is derived from an EMBL/GenBank/DDBJ whole genome shotgun (WGS) entry which is preliminary data.</text>
</comment>
<dbReference type="STRING" id="1209072.GCA_000766945_00576"/>
<dbReference type="GO" id="GO:0005886">
    <property type="term" value="C:plasma membrane"/>
    <property type="evidence" value="ECO:0007669"/>
    <property type="project" value="UniProtKB-SubCell"/>
</dbReference>
<evidence type="ECO:0000259" key="6">
    <source>
        <dbReference type="PROSITE" id="PS51352"/>
    </source>
</evidence>
<evidence type="ECO:0000256" key="1">
    <source>
        <dbReference type="ARBA" id="ARBA00004383"/>
    </source>
</evidence>
<dbReference type="PROSITE" id="PS00194">
    <property type="entry name" value="THIOREDOXIN_1"/>
    <property type="match status" value="1"/>
</dbReference>
<dbReference type="RefSeq" id="WP_094986018.1">
    <property type="nucleotide sequence ID" value="NZ_NHNI01000002.1"/>
</dbReference>
<dbReference type="AlphaFoldDB" id="A0A266Q6U2"/>
<dbReference type="GO" id="GO:0017004">
    <property type="term" value="P:cytochrome complex assembly"/>
    <property type="evidence" value="ECO:0007669"/>
    <property type="project" value="UniProtKB-KW"/>
</dbReference>
<dbReference type="GO" id="GO:0015036">
    <property type="term" value="F:disulfide oxidoreductase activity"/>
    <property type="evidence" value="ECO:0007669"/>
    <property type="project" value="InterPro"/>
</dbReference>
<evidence type="ECO:0000313" key="7">
    <source>
        <dbReference type="EMBL" id="OZY85101.1"/>
    </source>
</evidence>
<dbReference type="CDD" id="cd03010">
    <property type="entry name" value="TlpA_like_DsbE"/>
    <property type="match status" value="1"/>
</dbReference>
<dbReference type="SUPFAM" id="SSF52833">
    <property type="entry name" value="Thioredoxin-like"/>
    <property type="match status" value="1"/>
</dbReference>
<evidence type="ECO:0000256" key="3">
    <source>
        <dbReference type="ARBA" id="ARBA00022748"/>
    </source>
</evidence>
<dbReference type="Pfam" id="PF08534">
    <property type="entry name" value="Redoxin"/>
    <property type="match status" value="1"/>
</dbReference>
<evidence type="ECO:0000256" key="2">
    <source>
        <dbReference type="ARBA" id="ARBA00007758"/>
    </source>
</evidence>
<dbReference type="NCBIfam" id="TIGR00385">
    <property type="entry name" value="dsbE"/>
    <property type="match status" value="1"/>
</dbReference>
<gene>
    <name evidence="7" type="ORF">CBP51_18370</name>
</gene>
<accession>A0A266Q6U2</accession>
<dbReference type="PANTHER" id="PTHR42852:SF6">
    <property type="entry name" value="THIOL:DISULFIDE INTERCHANGE PROTEIN DSBE"/>
    <property type="match status" value="1"/>
</dbReference>
<dbReference type="Proteomes" id="UP000216101">
    <property type="component" value="Unassembled WGS sequence"/>
</dbReference>
<name>A0A266Q6U2_9GAMM</name>
<keyword evidence="5" id="KW-0676">Redox-active center</keyword>
<dbReference type="PANTHER" id="PTHR42852">
    <property type="entry name" value="THIOL:DISULFIDE INTERCHANGE PROTEIN DSBE"/>
    <property type="match status" value="1"/>
</dbReference>